<dbReference type="InterPro" id="IPR045335">
    <property type="entry name" value="FtsQ_C_sf"/>
</dbReference>
<keyword evidence="5 9" id="KW-0812">Transmembrane</keyword>
<dbReference type="PANTHER" id="PTHR35851:SF1">
    <property type="entry name" value="CELL DIVISION PROTEIN FTSQ"/>
    <property type="match status" value="1"/>
</dbReference>
<evidence type="ECO:0000256" key="1">
    <source>
        <dbReference type="ARBA" id="ARBA00004370"/>
    </source>
</evidence>
<dbReference type="InParanoid" id="A0A7X0JWT6"/>
<gene>
    <name evidence="9" type="primary">ftsQ</name>
    <name evidence="11" type="ORF">HNR48_003011</name>
</gene>
<dbReference type="Gene3D" id="3.10.20.310">
    <property type="entry name" value="membrane protein fhac"/>
    <property type="match status" value="1"/>
</dbReference>
<dbReference type="GO" id="GO:0032153">
    <property type="term" value="C:cell division site"/>
    <property type="evidence" value="ECO:0007669"/>
    <property type="project" value="UniProtKB-UniRule"/>
</dbReference>
<evidence type="ECO:0000256" key="8">
    <source>
        <dbReference type="ARBA" id="ARBA00023306"/>
    </source>
</evidence>
<evidence type="ECO:0000256" key="6">
    <source>
        <dbReference type="ARBA" id="ARBA00022989"/>
    </source>
</evidence>
<dbReference type="AlphaFoldDB" id="A0A7X0JWT6"/>
<name>A0A7X0JWT6_9GAMM</name>
<keyword evidence="12" id="KW-1185">Reference proteome</keyword>
<dbReference type="FunCoup" id="A0A7X0JWT6">
    <property type="interactions" value="93"/>
</dbReference>
<dbReference type="PANTHER" id="PTHR35851">
    <property type="entry name" value="CELL DIVISION PROTEIN FTSQ"/>
    <property type="match status" value="1"/>
</dbReference>
<dbReference type="InterPro" id="IPR005548">
    <property type="entry name" value="Cell_div_FtsQ/DivIB_C"/>
</dbReference>
<dbReference type="HAMAP" id="MF_00911">
    <property type="entry name" value="FtsQ_subfam"/>
    <property type="match status" value="1"/>
</dbReference>
<dbReference type="Proteomes" id="UP000528457">
    <property type="component" value="Unassembled WGS sequence"/>
</dbReference>
<evidence type="ECO:0000256" key="2">
    <source>
        <dbReference type="ARBA" id="ARBA00022475"/>
    </source>
</evidence>
<organism evidence="11 12">
    <name type="scientific">Pseudoteredinibacter isoporae</name>
    <dbReference type="NCBI Taxonomy" id="570281"/>
    <lineage>
        <taxon>Bacteria</taxon>
        <taxon>Pseudomonadati</taxon>
        <taxon>Pseudomonadota</taxon>
        <taxon>Gammaproteobacteria</taxon>
        <taxon>Cellvibrionales</taxon>
        <taxon>Cellvibrionaceae</taxon>
        <taxon>Pseudoteredinibacter</taxon>
    </lineage>
</organism>
<feature type="domain" description="POTRA" evidence="10">
    <location>
        <begin position="54"/>
        <end position="123"/>
    </location>
</feature>
<keyword evidence="6 9" id="KW-1133">Transmembrane helix</keyword>
<feature type="transmembrane region" description="Helical" evidence="9">
    <location>
        <begin position="24"/>
        <end position="44"/>
    </location>
</feature>
<evidence type="ECO:0000313" key="12">
    <source>
        <dbReference type="Proteomes" id="UP000528457"/>
    </source>
</evidence>
<evidence type="ECO:0000259" key="10">
    <source>
        <dbReference type="PROSITE" id="PS51779"/>
    </source>
</evidence>
<sequence length="264" mass="29991">MSQAQRGAVRKPRAEFKPKREIRWGYYSSVVLLIALLAALVVYGRQPLLEMVDRPVAKVAIEGEFRYLKKEALSHKVKPLIDRSFLQLQLASIKSELEAEPWVARVVLSRNWPDQLTVKVFEEVPIARWDDYGFLSAKGEVVSAGDASELLKDLPKLNGPEESSALVMSSFKRFNQLLSAYDLVVTELSANDRMSWQLTLDNGWMLELGRDQLVEKVQRLLAVYPETLKEKTAQIEAVDLRYENGFSVSWREPINELAAAPSQQ</sequence>
<evidence type="ECO:0000256" key="3">
    <source>
        <dbReference type="ARBA" id="ARBA00022519"/>
    </source>
</evidence>
<dbReference type="EMBL" id="JACHHT010000002">
    <property type="protein sequence ID" value="MBB6522726.1"/>
    <property type="molecule type" value="Genomic_DNA"/>
</dbReference>
<dbReference type="InterPro" id="IPR013685">
    <property type="entry name" value="POTRA_FtsQ_type"/>
</dbReference>
<keyword evidence="7 9" id="KW-0472">Membrane</keyword>
<dbReference type="InterPro" id="IPR026579">
    <property type="entry name" value="FtsQ"/>
</dbReference>
<keyword evidence="4 9" id="KW-0132">Cell division</keyword>
<keyword evidence="3 9" id="KW-0997">Cell inner membrane</keyword>
<keyword evidence="2 9" id="KW-1003">Cell membrane</keyword>
<comment type="subcellular location">
    <subcellularLocation>
        <location evidence="9">Cell inner membrane</location>
        <topology evidence="9">Single-pass type II membrane protein</topology>
    </subcellularLocation>
    <subcellularLocation>
        <location evidence="1">Membrane</location>
    </subcellularLocation>
    <text evidence="9">Localizes to the division septum.</text>
</comment>
<dbReference type="Pfam" id="PF03799">
    <property type="entry name" value="FtsQ_DivIB_C"/>
    <property type="match status" value="1"/>
</dbReference>
<dbReference type="GO" id="GO:0005886">
    <property type="term" value="C:plasma membrane"/>
    <property type="evidence" value="ECO:0007669"/>
    <property type="project" value="UniProtKB-SubCell"/>
</dbReference>
<evidence type="ECO:0000313" key="11">
    <source>
        <dbReference type="EMBL" id="MBB6522726.1"/>
    </source>
</evidence>
<comment type="similarity">
    <text evidence="9">Belongs to the FtsQ/DivIB family. FtsQ subfamily.</text>
</comment>
<evidence type="ECO:0000256" key="9">
    <source>
        <dbReference type="HAMAP-Rule" id="MF_00911"/>
    </source>
</evidence>
<comment type="caution">
    <text evidence="11">The sequence shown here is derived from an EMBL/GenBank/DDBJ whole genome shotgun (WGS) entry which is preliminary data.</text>
</comment>
<evidence type="ECO:0000256" key="7">
    <source>
        <dbReference type="ARBA" id="ARBA00023136"/>
    </source>
</evidence>
<dbReference type="RefSeq" id="WP_166845328.1">
    <property type="nucleotide sequence ID" value="NZ_JAAONY010000002.1"/>
</dbReference>
<dbReference type="Pfam" id="PF08478">
    <property type="entry name" value="POTRA_1"/>
    <property type="match status" value="1"/>
</dbReference>
<accession>A0A7X0JWT6</accession>
<dbReference type="InterPro" id="IPR034746">
    <property type="entry name" value="POTRA"/>
</dbReference>
<reference evidence="11 12" key="1">
    <citation type="submission" date="2020-08" db="EMBL/GenBank/DDBJ databases">
        <title>Genomic Encyclopedia of Type Strains, Phase IV (KMG-IV): sequencing the most valuable type-strain genomes for metagenomic binning, comparative biology and taxonomic classification.</title>
        <authorList>
            <person name="Goeker M."/>
        </authorList>
    </citation>
    <scope>NUCLEOTIDE SEQUENCE [LARGE SCALE GENOMIC DNA]</scope>
    <source>
        <strain evidence="11 12">DSM 22368</strain>
    </source>
</reference>
<proteinExistence type="inferred from homology"/>
<dbReference type="GO" id="GO:0043093">
    <property type="term" value="P:FtsZ-dependent cytokinesis"/>
    <property type="evidence" value="ECO:0007669"/>
    <property type="project" value="UniProtKB-UniRule"/>
</dbReference>
<dbReference type="Gene3D" id="3.40.50.11690">
    <property type="entry name" value="Cell division protein FtsQ/DivIB"/>
    <property type="match status" value="1"/>
</dbReference>
<comment type="subunit">
    <text evidence="9">Part of a complex composed of FtsB, FtsL and FtsQ.</text>
</comment>
<comment type="function">
    <text evidence="9">Essential cell division protein. May link together the upstream cell division proteins, which are predominantly cytoplasmic, with the downstream cell division proteins, which are predominantly periplasmic. May control correct divisome assembly.</text>
</comment>
<protein>
    <recommendedName>
        <fullName evidence="9">Cell division protein FtsQ</fullName>
    </recommendedName>
</protein>
<evidence type="ECO:0000256" key="5">
    <source>
        <dbReference type="ARBA" id="ARBA00022692"/>
    </source>
</evidence>
<keyword evidence="8 9" id="KW-0131">Cell cycle</keyword>
<evidence type="ECO:0000256" key="4">
    <source>
        <dbReference type="ARBA" id="ARBA00022618"/>
    </source>
</evidence>
<dbReference type="GO" id="GO:0090529">
    <property type="term" value="P:cell septum assembly"/>
    <property type="evidence" value="ECO:0007669"/>
    <property type="project" value="InterPro"/>
</dbReference>
<dbReference type="PROSITE" id="PS51779">
    <property type="entry name" value="POTRA"/>
    <property type="match status" value="1"/>
</dbReference>